<proteinExistence type="predicted"/>
<feature type="domain" description="DUF6891" evidence="1">
    <location>
        <begin position="4"/>
        <end position="189"/>
    </location>
</feature>
<accession>A0ABV8MQD4</accession>
<dbReference type="Proteomes" id="UP001595791">
    <property type="component" value="Unassembled WGS sequence"/>
</dbReference>
<dbReference type="InterPro" id="IPR054186">
    <property type="entry name" value="DUF6891"/>
</dbReference>
<dbReference type="Pfam" id="PF21831">
    <property type="entry name" value="DUF6891"/>
    <property type="match status" value="1"/>
</dbReference>
<evidence type="ECO:0000259" key="1">
    <source>
        <dbReference type="Pfam" id="PF21831"/>
    </source>
</evidence>
<evidence type="ECO:0000313" key="3">
    <source>
        <dbReference type="Proteomes" id="UP001595791"/>
    </source>
</evidence>
<sequence length="200" mass="22621">MNDVTTYSAERVRYWVWSGFYTASEVEELLAQLIEHEGSEAGAELNAAELWAQLDQEWAAKSAAEADWPDRTDCDRLDEAFDQLESEGICCVHNAGHSVSDGFTEVAEALHERGSENFYGYCFYSGHEIEHALDGAGLWLTFGDLNDNAERAYAVGRKVLSALVDAGLEPEWDGKPQSRVWLPELTWQRWTRRDFFAAEM</sequence>
<comment type="caution">
    <text evidence="2">The sequence shown here is derived from an EMBL/GenBank/DDBJ whole genome shotgun (WGS) entry which is preliminary data.</text>
</comment>
<evidence type="ECO:0000313" key="2">
    <source>
        <dbReference type="EMBL" id="MFC4159410.1"/>
    </source>
</evidence>
<gene>
    <name evidence="2" type="ORF">ACFOW7_08600</name>
</gene>
<dbReference type="EMBL" id="JBHSBU010000001">
    <property type="protein sequence ID" value="MFC4159410.1"/>
    <property type="molecule type" value="Genomic_DNA"/>
</dbReference>
<protein>
    <submittedName>
        <fullName evidence="2">DUF6891 domain-containing protein</fullName>
    </submittedName>
</protein>
<keyword evidence="3" id="KW-1185">Reference proteome</keyword>
<organism evidence="2 3">
    <name type="scientific">Chitinimonas lacunae</name>
    <dbReference type="NCBI Taxonomy" id="1963018"/>
    <lineage>
        <taxon>Bacteria</taxon>
        <taxon>Pseudomonadati</taxon>
        <taxon>Pseudomonadota</taxon>
        <taxon>Betaproteobacteria</taxon>
        <taxon>Neisseriales</taxon>
        <taxon>Chitinibacteraceae</taxon>
        <taxon>Chitinimonas</taxon>
    </lineage>
</organism>
<reference evidence="3" key="1">
    <citation type="journal article" date="2019" name="Int. J. Syst. Evol. Microbiol.">
        <title>The Global Catalogue of Microorganisms (GCM) 10K type strain sequencing project: providing services to taxonomists for standard genome sequencing and annotation.</title>
        <authorList>
            <consortium name="The Broad Institute Genomics Platform"/>
            <consortium name="The Broad Institute Genome Sequencing Center for Infectious Disease"/>
            <person name="Wu L."/>
            <person name="Ma J."/>
        </authorList>
    </citation>
    <scope>NUCLEOTIDE SEQUENCE [LARGE SCALE GENOMIC DNA]</scope>
    <source>
        <strain evidence="3">LMG 29894</strain>
    </source>
</reference>
<dbReference type="RefSeq" id="WP_378163135.1">
    <property type="nucleotide sequence ID" value="NZ_JBHSBU010000001.1"/>
</dbReference>
<name>A0ABV8MQD4_9NEIS</name>